<evidence type="ECO:0000313" key="11">
    <source>
        <dbReference type="Proteomes" id="UP000216063"/>
    </source>
</evidence>
<dbReference type="InterPro" id="IPR013786">
    <property type="entry name" value="AcylCoA_DH/ox_N"/>
</dbReference>
<dbReference type="PANTHER" id="PTHR43292:SF4">
    <property type="entry name" value="ACYL-COA DEHYDROGENASE FADE34"/>
    <property type="match status" value="1"/>
</dbReference>
<feature type="domain" description="Acyl-CoA dehydrogenase/oxidase C-terminal" evidence="7">
    <location>
        <begin position="257"/>
        <end position="406"/>
    </location>
</feature>
<dbReference type="GO" id="GO:0016627">
    <property type="term" value="F:oxidoreductase activity, acting on the CH-CH group of donors"/>
    <property type="evidence" value="ECO:0007669"/>
    <property type="project" value="InterPro"/>
</dbReference>
<dbReference type="EMBL" id="NOZR01000023">
    <property type="protein sequence ID" value="OYN76166.1"/>
    <property type="molecule type" value="Genomic_DNA"/>
</dbReference>
<feature type="domain" description="Acyl-CoA oxidase/dehydrogenase middle" evidence="8">
    <location>
        <begin position="143"/>
        <end position="232"/>
    </location>
</feature>
<dbReference type="RefSeq" id="WP_094483381.1">
    <property type="nucleotide sequence ID" value="NZ_NOZR01000023.1"/>
</dbReference>
<dbReference type="OrthoDB" id="5167280at2"/>
<comment type="cofactor">
    <cofactor evidence="1 6">
        <name>FAD</name>
        <dbReference type="ChEBI" id="CHEBI:57692"/>
    </cofactor>
</comment>
<evidence type="ECO:0000259" key="8">
    <source>
        <dbReference type="Pfam" id="PF02770"/>
    </source>
</evidence>
<dbReference type="InterPro" id="IPR046373">
    <property type="entry name" value="Acyl-CoA_Oxase/DH_mid-dom_sf"/>
</dbReference>
<gene>
    <name evidence="10" type="ORF">CG716_22715</name>
</gene>
<evidence type="ECO:0000259" key="9">
    <source>
        <dbReference type="Pfam" id="PF02771"/>
    </source>
</evidence>
<dbReference type="InterPro" id="IPR009075">
    <property type="entry name" value="AcylCo_DH/oxidase_C"/>
</dbReference>
<dbReference type="InterPro" id="IPR009100">
    <property type="entry name" value="AcylCoA_DH/oxidase_NM_dom_sf"/>
</dbReference>
<keyword evidence="4 6" id="KW-0274">FAD</keyword>
<evidence type="ECO:0000256" key="5">
    <source>
        <dbReference type="ARBA" id="ARBA00023002"/>
    </source>
</evidence>
<evidence type="ECO:0000256" key="4">
    <source>
        <dbReference type="ARBA" id="ARBA00022827"/>
    </source>
</evidence>
<sequence>MKLPLDISSVLEFEDTIARAAFRDEFRCWLADALPTGWRAAQMQGDRGRMRAYRKVWDEVAWHQTMGEAGYLAVHWPTEYGGRGLSLAEHFAVQDEVARAGVPMMGLAILAVGLCGPTIMEWGTDEQKNVYLPGIASGRDIWCQLFSEPGAGSDLASVTTRADRRSDGGFAVRGQKVWTSLAQHARYGMLLARTDAAADKHHGLSWMIASLRDDEAHPRPGYTIRPLRMITGEAHFNEVFLDGLLVGQDEVLGPVDAGWRVVRTTLLNERMAISGASFDQGDNLADILRAVTERGIGTDPYVRRALAGLFVDQSIRDILAHRSLERKLAGAPPGPEESINKILMARFNQARTELNLDLAGIEGVVVDHDGPQPSADLHFGYLRARANSIEGGTVEVLRNVIAERLLGLPKSL</sequence>
<name>A0A255D9X1_9MYCO</name>
<dbReference type="InterPro" id="IPR052161">
    <property type="entry name" value="Mycobact_Acyl-CoA_DH"/>
</dbReference>
<evidence type="ECO:0000259" key="7">
    <source>
        <dbReference type="Pfam" id="PF00441"/>
    </source>
</evidence>
<evidence type="ECO:0008006" key="12">
    <source>
        <dbReference type="Google" id="ProtNLM"/>
    </source>
</evidence>
<dbReference type="InterPro" id="IPR006091">
    <property type="entry name" value="Acyl-CoA_Oxase/DH_mid-dom"/>
</dbReference>
<dbReference type="InterPro" id="IPR036250">
    <property type="entry name" value="AcylCo_DH-like_C"/>
</dbReference>
<keyword evidence="3 6" id="KW-0285">Flavoprotein</keyword>
<reference evidence="10 11" key="1">
    <citation type="submission" date="2017-07" db="EMBL/GenBank/DDBJ databases">
        <title>The new phylogeny of genus Mycobacterium.</title>
        <authorList>
            <person name="Tortoli E."/>
            <person name="Trovato A."/>
            <person name="Cirillo D.M."/>
        </authorList>
    </citation>
    <scope>NUCLEOTIDE SEQUENCE [LARGE SCALE GENOMIC DNA]</scope>
    <source>
        <strain evidence="10 11">ATCC 33027</strain>
    </source>
</reference>
<dbReference type="AlphaFoldDB" id="A0A255D9X1"/>
<dbReference type="Gene3D" id="2.40.110.10">
    <property type="entry name" value="Butyryl-CoA Dehydrogenase, subunit A, domain 2"/>
    <property type="match status" value="1"/>
</dbReference>
<comment type="similarity">
    <text evidence="2 6">Belongs to the acyl-CoA dehydrogenase family.</text>
</comment>
<dbReference type="SUPFAM" id="SSF47203">
    <property type="entry name" value="Acyl-CoA dehydrogenase C-terminal domain-like"/>
    <property type="match status" value="1"/>
</dbReference>
<comment type="caution">
    <text evidence="10">The sequence shown here is derived from an EMBL/GenBank/DDBJ whole genome shotgun (WGS) entry which is preliminary data.</text>
</comment>
<dbReference type="Gene3D" id="1.10.540.10">
    <property type="entry name" value="Acyl-CoA dehydrogenase/oxidase, N-terminal domain"/>
    <property type="match status" value="1"/>
</dbReference>
<evidence type="ECO:0000256" key="6">
    <source>
        <dbReference type="RuleBase" id="RU362125"/>
    </source>
</evidence>
<feature type="domain" description="Acyl-CoA dehydrogenase/oxidase N-terminal" evidence="9">
    <location>
        <begin position="22"/>
        <end position="138"/>
    </location>
</feature>
<dbReference type="InterPro" id="IPR037069">
    <property type="entry name" value="AcylCoA_DH/ox_N_sf"/>
</dbReference>
<keyword evidence="11" id="KW-1185">Reference proteome</keyword>
<accession>A0A255D9X1</accession>
<evidence type="ECO:0000256" key="2">
    <source>
        <dbReference type="ARBA" id="ARBA00009347"/>
    </source>
</evidence>
<dbReference type="GO" id="GO:0050660">
    <property type="term" value="F:flavin adenine dinucleotide binding"/>
    <property type="evidence" value="ECO:0007669"/>
    <property type="project" value="InterPro"/>
</dbReference>
<dbReference type="SUPFAM" id="SSF56645">
    <property type="entry name" value="Acyl-CoA dehydrogenase NM domain-like"/>
    <property type="match status" value="1"/>
</dbReference>
<dbReference type="PANTHER" id="PTHR43292">
    <property type="entry name" value="ACYL-COA DEHYDROGENASE"/>
    <property type="match status" value="1"/>
</dbReference>
<dbReference type="Pfam" id="PF02771">
    <property type="entry name" value="Acyl-CoA_dh_N"/>
    <property type="match status" value="1"/>
</dbReference>
<dbReference type="GO" id="GO:0005886">
    <property type="term" value="C:plasma membrane"/>
    <property type="evidence" value="ECO:0007669"/>
    <property type="project" value="TreeGrafter"/>
</dbReference>
<evidence type="ECO:0000313" key="10">
    <source>
        <dbReference type="EMBL" id="OYN76166.1"/>
    </source>
</evidence>
<proteinExistence type="inferred from homology"/>
<dbReference type="Pfam" id="PF00441">
    <property type="entry name" value="Acyl-CoA_dh_1"/>
    <property type="match status" value="1"/>
</dbReference>
<keyword evidence="5 6" id="KW-0560">Oxidoreductase</keyword>
<evidence type="ECO:0000256" key="1">
    <source>
        <dbReference type="ARBA" id="ARBA00001974"/>
    </source>
</evidence>
<organism evidence="10 11">
    <name type="scientific">Mycolicibacterium sphagni</name>
    <dbReference type="NCBI Taxonomy" id="1786"/>
    <lineage>
        <taxon>Bacteria</taxon>
        <taxon>Bacillati</taxon>
        <taxon>Actinomycetota</taxon>
        <taxon>Actinomycetes</taxon>
        <taxon>Mycobacteriales</taxon>
        <taxon>Mycobacteriaceae</taxon>
        <taxon>Mycolicibacterium</taxon>
    </lineage>
</organism>
<dbReference type="Pfam" id="PF02770">
    <property type="entry name" value="Acyl-CoA_dh_M"/>
    <property type="match status" value="1"/>
</dbReference>
<protein>
    <recommendedName>
        <fullName evidence="12">Acyl-CoA dehydrogenase</fullName>
    </recommendedName>
</protein>
<dbReference type="Gene3D" id="1.20.140.10">
    <property type="entry name" value="Butyryl-CoA Dehydrogenase, subunit A, domain 3"/>
    <property type="match status" value="1"/>
</dbReference>
<dbReference type="Proteomes" id="UP000216063">
    <property type="component" value="Unassembled WGS sequence"/>
</dbReference>
<evidence type="ECO:0000256" key="3">
    <source>
        <dbReference type="ARBA" id="ARBA00022630"/>
    </source>
</evidence>